<protein>
    <recommendedName>
        <fullName evidence="4">Secreted protein</fullName>
    </recommendedName>
</protein>
<keyword evidence="1" id="KW-0472">Membrane</keyword>
<gene>
    <name evidence="2" type="ORF">RM574_04235</name>
</gene>
<dbReference type="RefSeq" id="WP_254667175.1">
    <property type="nucleotide sequence ID" value="NZ_JAVRER010000005.1"/>
</dbReference>
<organism evidence="2 3">
    <name type="scientific">Streptomyces evansiae</name>
    <dbReference type="NCBI Taxonomy" id="3075535"/>
    <lineage>
        <taxon>Bacteria</taxon>
        <taxon>Bacillati</taxon>
        <taxon>Actinomycetota</taxon>
        <taxon>Actinomycetes</taxon>
        <taxon>Kitasatosporales</taxon>
        <taxon>Streptomycetaceae</taxon>
        <taxon>Streptomyces</taxon>
    </lineage>
</organism>
<proteinExistence type="predicted"/>
<evidence type="ECO:0008006" key="4">
    <source>
        <dbReference type="Google" id="ProtNLM"/>
    </source>
</evidence>
<feature type="transmembrane region" description="Helical" evidence="1">
    <location>
        <begin position="6"/>
        <end position="24"/>
    </location>
</feature>
<dbReference type="Proteomes" id="UP001183607">
    <property type="component" value="Unassembled WGS sequence"/>
</dbReference>
<accession>A0ABD5E313</accession>
<dbReference type="AlphaFoldDB" id="A0ABD5E313"/>
<reference evidence="3" key="1">
    <citation type="submission" date="2023-07" db="EMBL/GenBank/DDBJ databases">
        <title>30 novel species of actinomycetes from the DSMZ collection.</title>
        <authorList>
            <person name="Nouioui I."/>
        </authorList>
    </citation>
    <scope>NUCLEOTIDE SEQUENCE [LARGE SCALE GENOMIC DNA]</scope>
    <source>
        <strain evidence="3">DSM 41982</strain>
    </source>
</reference>
<comment type="caution">
    <text evidence="2">The sequence shown here is derived from an EMBL/GenBank/DDBJ whole genome shotgun (WGS) entry which is preliminary data.</text>
</comment>
<evidence type="ECO:0000313" key="3">
    <source>
        <dbReference type="Proteomes" id="UP001183607"/>
    </source>
</evidence>
<name>A0ABD5E313_9ACTN</name>
<evidence type="ECO:0000256" key="1">
    <source>
        <dbReference type="SAM" id="Phobius"/>
    </source>
</evidence>
<dbReference type="EMBL" id="JAVRER010000005">
    <property type="protein sequence ID" value="MDT0414690.1"/>
    <property type="molecule type" value="Genomic_DNA"/>
</dbReference>
<keyword evidence="1" id="KW-1133">Transmembrane helix</keyword>
<keyword evidence="1" id="KW-0812">Transmembrane</keyword>
<evidence type="ECO:0000313" key="2">
    <source>
        <dbReference type="EMBL" id="MDT0414690.1"/>
    </source>
</evidence>
<sequence>MTTIGILLGTMVLLAVALVVKVLWRPYSRTEHAEGLRLEEKARREVRANRSQYGSHFVHNAIVPPRSDRRP</sequence>